<gene>
    <name evidence="9" type="ORF">AABB24_029346</name>
</gene>
<dbReference type="EMBL" id="JBJKTR010000017">
    <property type="protein sequence ID" value="KAL3336643.1"/>
    <property type="molecule type" value="Genomic_DNA"/>
</dbReference>
<dbReference type="Pfam" id="PF18052">
    <property type="entry name" value="Rx_N"/>
    <property type="match status" value="1"/>
</dbReference>
<dbReference type="Gene3D" id="1.20.5.4130">
    <property type="match status" value="1"/>
</dbReference>
<organism evidence="9 10">
    <name type="scientific">Solanum stoloniferum</name>
    <dbReference type="NCBI Taxonomy" id="62892"/>
    <lineage>
        <taxon>Eukaryota</taxon>
        <taxon>Viridiplantae</taxon>
        <taxon>Streptophyta</taxon>
        <taxon>Embryophyta</taxon>
        <taxon>Tracheophyta</taxon>
        <taxon>Spermatophyta</taxon>
        <taxon>Magnoliopsida</taxon>
        <taxon>eudicotyledons</taxon>
        <taxon>Gunneridae</taxon>
        <taxon>Pentapetalae</taxon>
        <taxon>asterids</taxon>
        <taxon>lamiids</taxon>
        <taxon>Solanales</taxon>
        <taxon>Solanaceae</taxon>
        <taxon>Solanoideae</taxon>
        <taxon>Solaneae</taxon>
        <taxon>Solanum</taxon>
    </lineage>
</organism>
<evidence type="ECO:0000313" key="10">
    <source>
        <dbReference type="Proteomes" id="UP001627284"/>
    </source>
</evidence>
<keyword evidence="6" id="KW-0067">ATP-binding</keyword>
<dbReference type="InterPro" id="IPR002182">
    <property type="entry name" value="NB-ARC"/>
</dbReference>
<feature type="domain" description="NB-ARC" evidence="7">
    <location>
        <begin position="186"/>
        <end position="357"/>
    </location>
</feature>
<dbReference type="Gene3D" id="3.40.50.300">
    <property type="entry name" value="P-loop containing nucleotide triphosphate hydrolases"/>
    <property type="match status" value="1"/>
</dbReference>
<proteinExistence type="inferred from homology"/>
<accession>A0ABD2RZ73</accession>
<dbReference type="InterPro" id="IPR042197">
    <property type="entry name" value="Apaf_helical"/>
</dbReference>
<protein>
    <submittedName>
        <fullName evidence="9">Uncharacterized protein</fullName>
    </submittedName>
</protein>
<evidence type="ECO:0000256" key="4">
    <source>
        <dbReference type="ARBA" id="ARBA00022741"/>
    </source>
</evidence>
<dbReference type="InterPro" id="IPR038005">
    <property type="entry name" value="RX-like_CC"/>
</dbReference>
<dbReference type="AlphaFoldDB" id="A0ABD2RZ73"/>
<dbReference type="GO" id="GO:0006952">
    <property type="term" value="P:defense response"/>
    <property type="evidence" value="ECO:0007669"/>
    <property type="project" value="UniProtKB-KW"/>
</dbReference>
<name>A0ABD2RZ73_9SOLN</name>
<comment type="caution">
    <text evidence="9">The sequence shown here is derived from an EMBL/GenBank/DDBJ whole genome shotgun (WGS) entry which is preliminary data.</text>
</comment>
<dbReference type="GO" id="GO:0005524">
    <property type="term" value="F:ATP binding"/>
    <property type="evidence" value="ECO:0007669"/>
    <property type="project" value="UniProtKB-KW"/>
</dbReference>
<dbReference type="PANTHER" id="PTHR36766:SF44">
    <property type="entry name" value="NBS-CODING RESISTANCE GENE ANALOG"/>
    <property type="match status" value="1"/>
</dbReference>
<keyword evidence="4" id="KW-0547">Nucleotide-binding</keyword>
<evidence type="ECO:0000259" key="8">
    <source>
        <dbReference type="Pfam" id="PF18052"/>
    </source>
</evidence>
<dbReference type="CDD" id="cd14798">
    <property type="entry name" value="RX-CC_like"/>
    <property type="match status" value="1"/>
</dbReference>
<evidence type="ECO:0000256" key="3">
    <source>
        <dbReference type="ARBA" id="ARBA00022737"/>
    </source>
</evidence>
<dbReference type="Pfam" id="PF00931">
    <property type="entry name" value="NB-ARC"/>
    <property type="match status" value="1"/>
</dbReference>
<evidence type="ECO:0000256" key="5">
    <source>
        <dbReference type="ARBA" id="ARBA00022821"/>
    </source>
</evidence>
<dbReference type="Proteomes" id="UP001627284">
    <property type="component" value="Unassembled WGS sequence"/>
</dbReference>
<reference evidence="9 10" key="1">
    <citation type="submission" date="2024-05" db="EMBL/GenBank/DDBJ databases">
        <title>De novo assembly of an allotetraploid wild potato.</title>
        <authorList>
            <person name="Hosaka A.J."/>
        </authorList>
    </citation>
    <scope>NUCLEOTIDE SEQUENCE [LARGE SCALE GENOMIC DNA]</scope>
    <source>
        <tissue evidence="9">Young leaves</tissue>
    </source>
</reference>
<keyword evidence="2" id="KW-0433">Leucine-rich repeat</keyword>
<evidence type="ECO:0000259" key="7">
    <source>
        <dbReference type="Pfam" id="PF00931"/>
    </source>
</evidence>
<dbReference type="Gene3D" id="1.10.8.430">
    <property type="entry name" value="Helical domain of apoptotic protease-activating factors"/>
    <property type="match status" value="1"/>
</dbReference>
<keyword evidence="5" id="KW-0611">Plant defense</keyword>
<dbReference type="InterPro" id="IPR027417">
    <property type="entry name" value="P-loop_NTPase"/>
</dbReference>
<dbReference type="PRINTS" id="PR00364">
    <property type="entry name" value="DISEASERSIST"/>
</dbReference>
<evidence type="ECO:0000256" key="6">
    <source>
        <dbReference type="ARBA" id="ARBA00022840"/>
    </source>
</evidence>
<dbReference type="PANTHER" id="PTHR36766">
    <property type="entry name" value="PLANT BROAD-SPECTRUM MILDEW RESISTANCE PROTEIN RPW8"/>
    <property type="match status" value="1"/>
</dbReference>
<keyword evidence="3" id="KW-0677">Repeat</keyword>
<comment type="similarity">
    <text evidence="1">Belongs to the disease resistance NB-LRR family.</text>
</comment>
<dbReference type="SUPFAM" id="SSF52540">
    <property type="entry name" value="P-loop containing nucleoside triphosphate hydrolases"/>
    <property type="match status" value="1"/>
</dbReference>
<dbReference type="InterPro" id="IPR041118">
    <property type="entry name" value="Rx_N"/>
</dbReference>
<evidence type="ECO:0000256" key="1">
    <source>
        <dbReference type="ARBA" id="ARBA00008894"/>
    </source>
</evidence>
<keyword evidence="10" id="KW-1185">Reference proteome</keyword>
<feature type="domain" description="Disease resistance N-terminal" evidence="8">
    <location>
        <begin position="41"/>
        <end position="117"/>
    </location>
</feature>
<evidence type="ECO:0000256" key="2">
    <source>
        <dbReference type="ARBA" id="ARBA00022614"/>
    </source>
</evidence>
<sequence length="425" mass="48156">MLYLSDVKQLLKHIEADIKMICLKVPHSLGYSFPKTDGLGFLNCFLGKLEELLHSKIGSVINLKHQIESVKENLLCLRSLINHFSENLDEHDEGYGLVITSVTEMAFKAEYVIDSCLSSSHPLWYKVLWISEVVDNIKLENHVVSETCGRKKIDVKVHKVVNTSVSLGPSLSGNTPRTNEEMEGFQEAMDKIKKQILRRSPHLDVSSIVGIAGIGKTTLAEKIYNDLIATPHFDVHAKCHVTQVYSWKELLLTILNYVLQPADRTEKEDGELANELRQVLLTKRVLILIDDLWDKTAWDYLYMCFKDAHSGSRIILTTRLTDIANYAKCESNPHHLRLFRDYESWTLLQEEVFQGDSCPPELVDVGFRIAKSCGGLPLFIVLVAGVLKEEKKNEDSWKKVEESLGSGNGGSLEESMFLIEFSYKN</sequence>
<evidence type="ECO:0000313" key="9">
    <source>
        <dbReference type="EMBL" id="KAL3336643.1"/>
    </source>
</evidence>